<protein>
    <submittedName>
        <fullName evidence="1">Uncharacterized protein</fullName>
    </submittedName>
</protein>
<comment type="caution">
    <text evidence="1">The sequence shown here is derived from an EMBL/GenBank/DDBJ whole genome shotgun (WGS) entry which is preliminary data.</text>
</comment>
<evidence type="ECO:0000313" key="1">
    <source>
        <dbReference type="EMBL" id="KAL2744518.1"/>
    </source>
</evidence>
<dbReference type="Proteomes" id="UP001607303">
    <property type="component" value="Unassembled WGS sequence"/>
</dbReference>
<keyword evidence="2" id="KW-1185">Reference proteome</keyword>
<gene>
    <name evidence="1" type="ORF">V1477_007060</name>
</gene>
<sequence length="275" mass="31220">MTDNYKTVEDCCKLLDTFEFSKRRSGERFSKDAYLECPFVYRFLARVEEKTEKEQTSCKKKKTESDYYRCSQEGHCRPRAARLERVSTLQGVRIIEAVDACECSSDSSCKRESYTHLIHSGTPYQVVIDVGVCIGHCGKDLGCKPVRNNTVSVKGPNGDEVYPVIERCSCVGNCHRMDHMETVLDFSEVEIKEGTNTTDVKPVVRQINVGQCVGACPGNETETCLLRDKREPSRCLAGLYSKQHTCTPARFKVHEYRTRRGSKREVIQIIQCICV</sequence>
<organism evidence="1 2">
    <name type="scientific">Vespula maculifrons</name>
    <name type="common">Eastern yellow jacket</name>
    <name type="synonym">Wasp</name>
    <dbReference type="NCBI Taxonomy" id="7453"/>
    <lineage>
        <taxon>Eukaryota</taxon>
        <taxon>Metazoa</taxon>
        <taxon>Ecdysozoa</taxon>
        <taxon>Arthropoda</taxon>
        <taxon>Hexapoda</taxon>
        <taxon>Insecta</taxon>
        <taxon>Pterygota</taxon>
        <taxon>Neoptera</taxon>
        <taxon>Endopterygota</taxon>
        <taxon>Hymenoptera</taxon>
        <taxon>Apocrita</taxon>
        <taxon>Aculeata</taxon>
        <taxon>Vespoidea</taxon>
        <taxon>Vespidae</taxon>
        <taxon>Vespinae</taxon>
        <taxon>Vespula</taxon>
    </lineage>
</organism>
<evidence type="ECO:0000313" key="2">
    <source>
        <dbReference type="Proteomes" id="UP001607303"/>
    </source>
</evidence>
<dbReference type="PANTHER" id="PTHR39313">
    <property type="entry name" value="IM:7138239"/>
    <property type="match status" value="1"/>
</dbReference>
<reference evidence="1 2" key="1">
    <citation type="journal article" date="2024" name="Ann. Entomol. Soc. Am.">
        <title>Genomic analyses of the southern and eastern yellowjacket wasps (Hymenoptera: Vespidae) reveal evolutionary signatures of social life.</title>
        <authorList>
            <person name="Catto M.A."/>
            <person name="Caine P.B."/>
            <person name="Orr S.E."/>
            <person name="Hunt B.G."/>
            <person name="Goodisman M.A.D."/>
        </authorList>
    </citation>
    <scope>NUCLEOTIDE SEQUENCE [LARGE SCALE GENOMIC DNA]</scope>
    <source>
        <strain evidence="1">232</strain>
        <tissue evidence="1">Head and thorax</tissue>
    </source>
</reference>
<accession>A0ABD2CHF7</accession>
<dbReference type="EMBL" id="JAYRBN010000050">
    <property type="protein sequence ID" value="KAL2744518.1"/>
    <property type="molecule type" value="Genomic_DNA"/>
</dbReference>
<proteinExistence type="predicted"/>
<name>A0ABD2CHF7_VESMC</name>
<dbReference type="PANTHER" id="PTHR39313:SF1">
    <property type="entry name" value="IM:7138239"/>
    <property type="match status" value="1"/>
</dbReference>
<dbReference type="AlphaFoldDB" id="A0ABD2CHF7"/>